<evidence type="ECO:0008006" key="3">
    <source>
        <dbReference type="Google" id="ProtNLM"/>
    </source>
</evidence>
<reference evidence="1 2" key="1">
    <citation type="submission" date="2014-03" db="EMBL/GenBank/DDBJ databases">
        <title>Bradyrhizobium valentinum sp. nov., isolated from effective nodules of Lupinus mariae-josephae, a lupine endemic of basic-lime soils in Eastern Spain.</title>
        <authorList>
            <person name="Duran D."/>
            <person name="Rey L."/>
            <person name="Navarro A."/>
            <person name="Busquets A."/>
            <person name="Imperial J."/>
            <person name="Ruiz-Argueso T."/>
        </authorList>
    </citation>
    <scope>NUCLEOTIDE SEQUENCE [LARGE SCALE GENOMIC DNA]</scope>
    <source>
        <strain evidence="1 2">PAC68</strain>
    </source>
</reference>
<organism evidence="1 2">
    <name type="scientific">Bradyrhizobium jicamae</name>
    <dbReference type="NCBI Taxonomy" id="280332"/>
    <lineage>
        <taxon>Bacteria</taxon>
        <taxon>Pseudomonadati</taxon>
        <taxon>Pseudomonadota</taxon>
        <taxon>Alphaproteobacteria</taxon>
        <taxon>Hyphomicrobiales</taxon>
        <taxon>Nitrobacteraceae</taxon>
        <taxon>Bradyrhizobium</taxon>
    </lineage>
</organism>
<comment type="caution">
    <text evidence="1">The sequence shown here is derived from an EMBL/GenBank/DDBJ whole genome shotgun (WGS) entry which is preliminary data.</text>
</comment>
<accession>A0A0R3LLR7</accession>
<evidence type="ECO:0000313" key="1">
    <source>
        <dbReference type="EMBL" id="KRR06765.1"/>
    </source>
</evidence>
<keyword evidence="2" id="KW-1185">Reference proteome</keyword>
<protein>
    <recommendedName>
        <fullName evidence="3">Capsule biosynthesis protein</fullName>
    </recommendedName>
</protein>
<gene>
    <name evidence="1" type="ORF">CQ12_32115</name>
</gene>
<dbReference type="STRING" id="280332.CQ12_32115"/>
<evidence type="ECO:0000313" key="2">
    <source>
        <dbReference type="Proteomes" id="UP000050863"/>
    </source>
</evidence>
<dbReference type="Proteomes" id="UP000050863">
    <property type="component" value="Unassembled WGS sequence"/>
</dbReference>
<proteinExistence type="predicted"/>
<name>A0A0R3LLR7_9BRAD</name>
<sequence length="462" mass="53165">MPRVVFFTIHSTTPWWKYLASRMEFAEAVVLSDLRADGDYSLVDDFYRFVDRGDAAAVALARFGEEGCADVILRCRVLRSINRDLALKLIGGMTQAIEEAFDRLEPHLVMTFTIDRYVMDVMERIARRRGIDFLEMTTSIIPDQVMLMRRGRPARLREPSTEDINAGISQLCAEDFAPAYVRDAKRFSRGRFWRIFGYYAVRGAFFNVWRFLKRDRYNCHYLDALKQLKHKVRVGDVAALKLLDHGWDKRLADLPRERRVFLGLQLFPEASMDYWLKSQDMLAHDDVLVRCCEVLGRAGYRIFVKDHPLQFGFRQRELFERLSKLPFVTLVPYDVPANLLIGKCAVSVTFTGTIGLQAALAGLCSVATEPYYATEQHFVHVRNVGEIDVLAERLAQWRLSDDLAMTRREIMRHLAAISVEGDYFGWRNFDPENAAARASVEPLARSLNTHLPRFLKSCRTAA</sequence>
<dbReference type="EMBL" id="LLXZ01000108">
    <property type="protein sequence ID" value="KRR06765.1"/>
    <property type="molecule type" value="Genomic_DNA"/>
</dbReference>
<dbReference type="AlphaFoldDB" id="A0A0R3LLR7"/>